<comment type="similarity">
    <text evidence="1">Belongs to the helicase family. DnaB subfamily.</text>
</comment>
<keyword evidence="5" id="KW-0378">Hydrolase</keyword>
<dbReference type="Gene3D" id="1.10.860.10">
    <property type="entry name" value="DNAb Helicase, Chain A"/>
    <property type="match status" value="1"/>
</dbReference>
<reference evidence="14" key="1">
    <citation type="submission" date="2022-09" db="EMBL/GenBank/DDBJ databases">
        <title>Intensive care unit water sources are persistently colonized with multi-drug resistant bacteria and are the site of extensive horizontal gene transfer of antibiotic resistance genes.</title>
        <authorList>
            <person name="Diorio-Toth L."/>
        </authorList>
    </citation>
    <scope>NUCLEOTIDE SEQUENCE</scope>
    <source>
        <strain evidence="14">GD04153</strain>
    </source>
</reference>
<keyword evidence="2" id="KW-0639">Primosome</keyword>
<evidence type="ECO:0000313" key="14">
    <source>
        <dbReference type="EMBL" id="MDH0126656.1"/>
    </source>
</evidence>
<evidence type="ECO:0000259" key="13">
    <source>
        <dbReference type="PROSITE" id="PS51199"/>
    </source>
</evidence>
<dbReference type="GO" id="GO:0005829">
    <property type="term" value="C:cytosol"/>
    <property type="evidence" value="ECO:0007669"/>
    <property type="project" value="TreeGrafter"/>
</dbReference>
<dbReference type="GO" id="GO:1990077">
    <property type="term" value="C:primosome complex"/>
    <property type="evidence" value="ECO:0007669"/>
    <property type="project" value="UniProtKB-KW"/>
</dbReference>
<keyword evidence="6 14" id="KW-0347">Helicase</keyword>
<dbReference type="PANTHER" id="PTHR30153:SF2">
    <property type="entry name" value="REPLICATIVE DNA HELICASE"/>
    <property type="match status" value="1"/>
</dbReference>
<protein>
    <recommendedName>
        <fullName evidence="10">DNA 5'-3' helicase</fullName>
        <ecNumber evidence="10">5.6.2.3</ecNumber>
    </recommendedName>
</protein>
<keyword evidence="9" id="KW-0413">Isomerase</keyword>
<dbReference type="GO" id="GO:0043139">
    <property type="term" value="F:5'-3' DNA helicase activity"/>
    <property type="evidence" value="ECO:0007669"/>
    <property type="project" value="UniProtKB-EC"/>
</dbReference>
<evidence type="ECO:0000256" key="4">
    <source>
        <dbReference type="ARBA" id="ARBA00022741"/>
    </source>
</evidence>
<dbReference type="PROSITE" id="PS51199">
    <property type="entry name" value="SF4_HELICASE"/>
    <property type="match status" value="1"/>
</dbReference>
<dbReference type="Proteomes" id="UP001158087">
    <property type="component" value="Unassembled WGS sequence"/>
</dbReference>
<dbReference type="AlphaFoldDB" id="A0AA42KQM7"/>
<dbReference type="SUPFAM" id="SSF48024">
    <property type="entry name" value="N-terminal domain of DnaB helicase"/>
    <property type="match status" value="1"/>
</dbReference>
<evidence type="ECO:0000256" key="9">
    <source>
        <dbReference type="ARBA" id="ARBA00023235"/>
    </source>
</evidence>
<comment type="caution">
    <text evidence="14">The sequence shown here is derived from an EMBL/GenBank/DDBJ whole genome shotgun (WGS) entry which is preliminary data.</text>
</comment>
<dbReference type="EMBL" id="JAODYY010000015">
    <property type="protein sequence ID" value="MDH0126656.1"/>
    <property type="molecule type" value="Genomic_DNA"/>
</dbReference>
<dbReference type="Gene3D" id="3.40.50.300">
    <property type="entry name" value="P-loop containing nucleotide triphosphate hydrolases"/>
    <property type="match status" value="1"/>
</dbReference>
<sequence>MSYEAPNVSKALPHNIEAEQAILGAVFINNAAYDAVSNFLKPEHFFEKLHATLWASIGSLISTGKKANPVTLKPFIPADDKVSDDMTVFQYAVRLATEAVTVVNAVDYAHCIVDLFQDRQLISISLDAMDQAYNPSPDKSAADIAAEIEEKLAVLRSESPKAEGPGTAKASVERMLEEEKSGAVSPSIEMPLPQITEVLNGSLEVTNYYGLLSSSGEGKTSLVLQIVDHVARNGHPVLFLSYDQSAEQIFRQIASQRTGIEVPRIRQKLLTDKEKERYYTALLEISRLRIEVKKCKTEGVAQLGGYVRQFRKRFPDGYPMIFLDHVRKVAPRDPRAHEGRIASEVNGFCKAMAEEINGVWFSLIQRSSVGLKRDNPRPISADVFGGEQAKEDFDGLLYLYRPDKYKEDQLRIAKNDKEKDEIERRFDGWRDQAEIGALKVRFGDSTIRRRLRFEKECTRYVSMRQETDATFEGMGF</sequence>
<dbReference type="Pfam" id="PF00772">
    <property type="entry name" value="DnaB"/>
    <property type="match status" value="1"/>
</dbReference>
<evidence type="ECO:0000256" key="2">
    <source>
        <dbReference type="ARBA" id="ARBA00022515"/>
    </source>
</evidence>
<dbReference type="GO" id="GO:0016787">
    <property type="term" value="F:hydrolase activity"/>
    <property type="evidence" value="ECO:0007669"/>
    <property type="project" value="UniProtKB-KW"/>
</dbReference>
<evidence type="ECO:0000256" key="6">
    <source>
        <dbReference type="ARBA" id="ARBA00022806"/>
    </source>
</evidence>
<dbReference type="InterPro" id="IPR016136">
    <property type="entry name" value="DNA_helicase_N/primase_C"/>
</dbReference>
<evidence type="ECO:0000256" key="11">
    <source>
        <dbReference type="ARBA" id="ARBA00048954"/>
    </source>
</evidence>
<dbReference type="EC" id="5.6.2.3" evidence="10"/>
<dbReference type="PANTHER" id="PTHR30153">
    <property type="entry name" value="REPLICATIVE DNA HELICASE DNAB"/>
    <property type="match status" value="1"/>
</dbReference>
<feature type="domain" description="SF4 helicase" evidence="13">
    <location>
        <begin position="181"/>
        <end position="467"/>
    </location>
</feature>
<dbReference type="GO" id="GO:0003677">
    <property type="term" value="F:DNA binding"/>
    <property type="evidence" value="ECO:0007669"/>
    <property type="project" value="UniProtKB-KW"/>
</dbReference>
<evidence type="ECO:0000256" key="8">
    <source>
        <dbReference type="ARBA" id="ARBA00023125"/>
    </source>
</evidence>
<evidence type="ECO:0000256" key="10">
    <source>
        <dbReference type="ARBA" id="ARBA00044969"/>
    </source>
</evidence>
<accession>A0AA42KQM7</accession>
<keyword evidence="8" id="KW-0238">DNA-binding</keyword>
<evidence type="ECO:0000256" key="5">
    <source>
        <dbReference type="ARBA" id="ARBA00022801"/>
    </source>
</evidence>
<dbReference type="InterPro" id="IPR036185">
    <property type="entry name" value="DNA_heli_DnaB-like_N_sf"/>
</dbReference>
<dbReference type="InterPro" id="IPR007693">
    <property type="entry name" value="DNA_helicase_DnaB-like_N"/>
</dbReference>
<evidence type="ECO:0000256" key="12">
    <source>
        <dbReference type="SAM" id="MobiDB-lite"/>
    </source>
</evidence>
<dbReference type="GO" id="GO:0005524">
    <property type="term" value="F:ATP binding"/>
    <property type="evidence" value="ECO:0007669"/>
    <property type="project" value="UniProtKB-KW"/>
</dbReference>
<dbReference type="InterPro" id="IPR007694">
    <property type="entry name" value="DNA_helicase_DnaB-like_C"/>
</dbReference>
<gene>
    <name evidence="14" type="ORF">N7376_22020</name>
</gene>
<feature type="compositionally biased region" description="Basic and acidic residues" evidence="12">
    <location>
        <begin position="171"/>
        <end position="181"/>
    </location>
</feature>
<evidence type="ECO:0000256" key="7">
    <source>
        <dbReference type="ARBA" id="ARBA00022840"/>
    </source>
</evidence>
<dbReference type="GO" id="GO:0006269">
    <property type="term" value="P:DNA replication, synthesis of primer"/>
    <property type="evidence" value="ECO:0007669"/>
    <property type="project" value="UniProtKB-KW"/>
</dbReference>
<keyword evidence="3" id="KW-0235">DNA replication</keyword>
<feature type="region of interest" description="Disordered" evidence="12">
    <location>
        <begin position="156"/>
        <end position="183"/>
    </location>
</feature>
<proteinExistence type="inferred from homology"/>
<dbReference type="Pfam" id="PF03796">
    <property type="entry name" value="DnaB_C"/>
    <property type="match status" value="1"/>
</dbReference>
<organism evidence="14 15">
    <name type="scientific">Brucella intermedia GD04153</name>
    <dbReference type="NCBI Taxonomy" id="2975438"/>
    <lineage>
        <taxon>Bacteria</taxon>
        <taxon>Pseudomonadati</taxon>
        <taxon>Pseudomonadota</taxon>
        <taxon>Alphaproteobacteria</taxon>
        <taxon>Hyphomicrobiales</taxon>
        <taxon>Brucellaceae</taxon>
        <taxon>Brucella/Ochrobactrum group</taxon>
        <taxon>Brucella</taxon>
    </lineage>
</organism>
<evidence type="ECO:0000313" key="15">
    <source>
        <dbReference type="Proteomes" id="UP001158087"/>
    </source>
</evidence>
<evidence type="ECO:0000256" key="1">
    <source>
        <dbReference type="ARBA" id="ARBA00008428"/>
    </source>
</evidence>
<keyword evidence="4" id="KW-0547">Nucleotide-binding</keyword>
<comment type="catalytic activity">
    <reaction evidence="11">
        <text>ATP + H2O = ADP + phosphate + H(+)</text>
        <dbReference type="Rhea" id="RHEA:13065"/>
        <dbReference type="ChEBI" id="CHEBI:15377"/>
        <dbReference type="ChEBI" id="CHEBI:15378"/>
        <dbReference type="ChEBI" id="CHEBI:30616"/>
        <dbReference type="ChEBI" id="CHEBI:43474"/>
        <dbReference type="ChEBI" id="CHEBI:456216"/>
        <dbReference type="EC" id="5.6.2.3"/>
    </reaction>
</comment>
<dbReference type="SUPFAM" id="SSF52540">
    <property type="entry name" value="P-loop containing nucleoside triphosphate hydrolases"/>
    <property type="match status" value="1"/>
</dbReference>
<keyword evidence="7" id="KW-0067">ATP-binding</keyword>
<evidence type="ECO:0000256" key="3">
    <source>
        <dbReference type="ARBA" id="ARBA00022705"/>
    </source>
</evidence>
<name>A0AA42KQM7_9HYPH</name>
<dbReference type="InterPro" id="IPR027417">
    <property type="entry name" value="P-loop_NTPase"/>
</dbReference>